<name>A0A1B6KW20_9HEMI</name>
<reference evidence="1" key="1">
    <citation type="submission" date="2015-11" db="EMBL/GenBank/DDBJ databases">
        <title>De novo transcriptome assembly of four potential Pierce s Disease insect vectors from Arizona vineyards.</title>
        <authorList>
            <person name="Tassone E.E."/>
        </authorList>
    </citation>
    <scope>NUCLEOTIDE SEQUENCE</scope>
</reference>
<dbReference type="GO" id="GO:0003676">
    <property type="term" value="F:nucleic acid binding"/>
    <property type="evidence" value="ECO:0007669"/>
    <property type="project" value="InterPro"/>
</dbReference>
<proteinExistence type="predicted"/>
<dbReference type="Gene3D" id="3.30.420.10">
    <property type="entry name" value="Ribonuclease H-like superfamily/Ribonuclease H"/>
    <property type="match status" value="1"/>
</dbReference>
<accession>A0A1B6KW20</accession>
<dbReference type="EMBL" id="GEBQ01024330">
    <property type="protein sequence ID" value="JAT15647.1"/>
    <property type="molecule type" value="Transcribed_RNA"/>
</dbReference>
<dbReference type="AlphaFoldDB" id="A0A1B6KW20"/>
<sequence>MLASSLTYLKRYNREGDELLSRTVTGDKTWVAYVTPESKQQSVEWRHSTLPKKVKCSGYPVRRQISLRKGFTSWLYGMTCLNLMKIMLKNSLRYRLSFTFVTKSHLVY</sequence>
<gene>
    <name evidence="1" type="ORF">g.33594</name>
</gene>
<organism evidence="1">
    <name type="scientific">Graphocephala atropunctata</name>
    <dbReference type="NCBI Taxonomy" id="36148"/>
    <lineage>
        <taxon>Eukaryota</taxon>
        <taxon>Metazoa</taxon>
        <taxon>Ecdysozoa</taxon>
        <taxon>Arthropoda</taxon>
        <taxon>Hexapoda</taxon>
        <taxon>Insecta</taxon>
        <taxon>Pterygota</taxon>
        <taxon>Neoptera</taxon>
        <taxon>Paraneoptera</taxon>
        <taxon>Hemiptera</taxon>
        <taxon>Auchenorrhyncha</taxon>
        <taxon>Membracoidea</taxon>
        <taxon>Cicadellidae</taxon>
        <taxon>Cicadellinae</taxon>
        <taxon>Cicadellini</taxon>
        <taxon>Graphocephala</taxon>
    </lineage>
</organism>
<protein>
    <submittedName>
        <fullName evidence="1">Uncharacterized protein</fullName>
    </submittedName>
</protein>
<dbReference type="InterPro" id="IPR036397">
    <property type="entry name" value="RNaseH_sf"/>
</dbReference>
<evidence type="ECO:0000313" key="1">
    <source>
        <dbReference type="EMBL" id="JAT15647.1"/>
    </source>
</evidence>